<comment type="subcellular location">
    <subcellularLocation>
        <location evidence="2">Chromosome</location>
        <location evidence="2">Telomere</location>
    </subcellularLocation>
    <subcellularLocation>
        <location evidence="1">Nucleus</location>
    </subcellularLocation>
</comment>
<dbReference type="InterPro" id="IPR040260">
    <property type="entry name" value="RFA2-like"/>
</dbReference>
<dbReference type="PANTHER" id="PTHR13989:SF33">
    <property type="entry name" value="CST COMPLEX SUBUNIT STN1"/>
    <property type="match status" value="1"/>
</dbReference>
<keyword evidence="11" id="KW-1185">Reference proteome</keyword>
<reference evidence="10 11" key="1">
    <citation type="submission" date="2016-10" db="EMBL/GenBank/DDBJ databases">
        <title>Reductive evolution of mitochondrial metabolism and differential evolution of invasion-related proteins in Cryptosporidium.</title>
        <authorList>
            <person name="Liu S."/>
            <person name="Roellig D.M."/>
            <person name="Guo Y."/>
            <person name="Li N."/>
            <person name="Frace M.A."/>
            <person name="Tang K."/>
            <person name="Zhang L."/>
            <person name="Feng Y."/>
            <person name="Xiao L."/>
        </authorList>
    </citation>
    <scope>NUCLEOTIDE SEQUENCE [LARGE SCALE GENOMIC DNA]</scope>
    <source>
        <strain evidence="10">30847</strain>
    </source>
</reference>
<dbReference type="Proteomes" id="UP000186804">
    <property type="component" value="Unassembled WGS sequence"/>
</dbReference>
<evidence type="ECO:0000256" key="8">
    <source>
        <dbReference type="ARBA" id="ARBA00030039"/>
    </source>
</evidence>
<keyword evidence="6" id="KW-0238">DNA-binding</keyword>
<evidence type="ECO:0000256" key="1">
    <source>
        <dbReference type="ARBA" id="ARBA00004123"/>
    </source>
</evidence>
<evidence type="ECO:0000256" key="3">
    <source>
        <dbReference type="ARBA" id="ARBA00017411"/>
    </source>
</evidence>
<evidence type="ECO:0000259" key="9">
    <source>
        <dbReference type="Pfam" id="PF01336"/>
    </source>
</evidence>
<dbReference type="Pfam" id="PF01336">
    <property type="entry name" value="tRNA_anti-codon"/>
    <property type="match status" value="1"/>
</dbReference>
<dbReference type="VEuPathDB" id="CryptoDB:cand_033170"/>
<dbReference type="AlphaFoldDB" id="A0A1J4MF12"/>
<dbReference type="OrthoDB" id="77828at2759"/>
<name>A0A1J4MF12_9CRYT</name>
<evidence type="ECO:0000256" key="7">
    <source>
        <dbReference type="ARBA" id="ARBA00023242"/>
    </source>
</evidence>
<protein>
    <recommendedName>
        <fullName evidence="3">CST complex subunit STN1</fullName>
    </recommendedName>
    <alternativeName>
        <fullName evidence="8">Suppressor of cdc thirteen homolog</fullName>
    </alternativeName>
</protein>
<dbReference type="InterPro" id="IPR012340">
    <property type="entry name" value="NA-bd_OB-fold"/>
</dbReference>
<organism evidence="10 11">
    <name type="scientific">Cryptosporidium andersoni</name>
    <dbReference type="NCBI Taxonomy" id="117008"/>
    <lineage>
        <taxon>Eukaryota</taxon>
        <taxon>Sar</taxon>
        <taxon>Alveolata</taxon>
        <taxon>Apicomplexa</taxon>
        <taxon>Conoidasida</taxon>
        <taxon>Coccidia</taxon>
        <taxon>Eucoccidiorida</taxon>
        <taxon>Eimeriorina</taxon>
        <taxon>Cryptosporidiidae</taxon>
        <taxon>Cryptosporidium</taxon>
    </lineage>
</organism>
<evidence type="ECO:0000256" key="2">
    <source>
        <dbReference type="ARBA" id="ARBA00004574"/>
    </source>
</evidence>
<dbReference type="GO" id="GO:0003677">
    <property type="term" value="F:DNA binding"/>
    <property type="evidence" value="ECO:0007669"/>
    <property type="project" value="UniProtKB-KW"/>
</dbReference>
<evidence type="ECO:0000256" key="6">
    <source>
        <dbReference type="ARBA" id="ARBA00023125"/>
    </source>
</evidence>
<evidence type="ECO:0000256" key="5">
    <source>
        <dbReference type="ARBA" id="ARBA00022895"/>
    </source>
</evidence>
<proteinExistence type="predicted"/>
<dbReference type="GeneID" id="92367501"/>
<dbReference type="GO" id="GO:0000781">
    <property type="term" value="C:chromosome, telomeric region"/>
    <property type="evidence" value="ECO:0007669"/>
    <property type="project" value="UniProtKB-SubCell"/>
</dbReference>
<dbReference type="GO" id="GO:0005634">
    <property type="term" value="C:nucleus"/>
    <property type="evidence" value="ECO:0007669"/>
    <property type="project" value="UniProtKB-SubCell"/>
</dbReference>
<evidence type="ECO:0000256" key="4">
    <source>
        <dbReference type="ARBA" id="ARBA00022454"/>
    </source>
</evidence>
<accession>A0A1J4MF12</accession>
<evidence type="ECO:0000313" key="10">
    <source>
        <dbReference type="EMBL" id="OII71604.1"/>
    </source>
</evidence>
<dbReference type="Gene3D" id="2.40.50.140">
    <property type="entry name" value="Nucleic acid-binding proteins"/>
    <property type="match status" value="1"/>
</dbReference>
<keyword evidence="4" id="KW-0158">Chromosome</keyword>
<keyword evidence="7" id="KW-0539">Nucleus</keyword>
<keyword evidence="5" id="KW-0779">Telomere</keyword>
<comment type="caution">
    <text evidence="10">The sequence shown here is derived from an EMBL/GenBank/DDBJ whole genome shotgun (WGS) entry which is preliminary data.</text>
</comment>
<evidence type="ECO:0000313" key="11">
    <source>
        <dbReference type="Proteomes" id="UP000186804"/>
    </source>
</evidence>
<sequence length="305" mass="35390">MSSQQDSQNCRSTGSYFSPFRYQNIKINTEFTPIFIRELEDSAFNIKKYIRLVGIILNIKKKQKYVEYTINDSSGTIRVIFWFNQNITNEVNLIGSIARDNPALGTLVDIRGIVDKYNNKIQVKCFLLRVVDDPNFESFWWIKLYESRNRYLPRLTTQIQTSNIEINQYTPLRHKLCTINEDSSNNNLLNSRNVEIFKCMCKCHSDSSNNFSLSNSIHYKIISRQVAYSLRKLVMGNLVSYSDSPSKQQIHFAINKMLNCICNKNHILNNIPLNCVSCILNASKDILIKEFLLKDFPIPSSYLCS</sequence>
<dbReference type="EMBL" id="LRBS01000121">
    <property type="protein sequence ID" value="OII71604.1"/>
    <property type="molecule type" value="Genomic_DNA"/>
</dbReference>
<dbReference type="PANTHER" id="PTHR13989">
    <property type="entry name" value="REPLICATION PROTEIN A-RELATED"/>
    <property type="match status" value="1"/>
</dbReference>
<feature type="domain" description="OB" evidence="9">
    <location>
        <begin position="51"/>
        <end position="126"/>
    </location>
</feature>
<dbReference type="InterPro" id="IPR004365">
    <property type="entry name" value="NA-bd_OB_tRNA"/>
</dbReference>
<dbReference type="SUPFAM" id="SSF50249">
    <property type="entry name" value="Nucleic acid-binding proteins"/>
    <property type="match status" value="1"/>
</dbReference>
<dbReference type="RefSeq" id="XP_067066794.1">
    <property type="nucleotide sequence ID" value="XM_067213543.1"/>
</dbReference>
<gene>
    <name evidence="10" type="ORF">cand_033170</name>
</gene>